<keyword evidence="1" id="KW-1133">Transmembrane helix</keyword>
<dbReference type="Proteomes" id="UP001367508">
    <property type="component" value="Unassembled WGS sequence"/>
</dbReference>
<organism evidence="2 3">
    <name type="scientific">Canavalia gladiata</name>
    <name type="common">Sword bean</name>
    <name type="synonym">Dolichos gladiatus</name>
    <dbReference type="NCBI Taxonomy" id="3824"/>
    <lineage>
        <taxon>Eukaryota</taxon>
        <taxon>Viridiplantae</taxon>
        <taxon>Streptophyta</taxon>
        <taxon>Embryophyta</taxon>
        <taxon>Tracheophyta</taxon>
        <taxon>Spermatophyta</taxon>
        <taxon>Magnoliopsida</taxon>
        <taxon>eudicotyledons</taxon>
        <taxon>Gunneridae</taxon>
        <taxon>Pentapetalae</taxon>
        <taxon>rosids</taxon>
        <taxon>fabids</taxon>
        <taxon>Fabales</taxon>
        <taxon>Fabaceae</taxon>
        <taxon>Papilionoideae</taxon>
        <taxon>50 kb inversion clade</taxon>
        <taxon>NPAAA clade</taxon>
        <taxon>indigoferoid/millettioid clade</taxon>
        <taxon>Phaseoleae</taxon>
        <taxon>Canavalia</taxon>
    </lineage>
</organism>
<evidence type="ECO:0000256" key="1">
    <source>
        <dbReference type="SAM" id="Phobius"/>
    </source>
</evidence>
<dbReference type="EMBL" id="JAYMYQ010000001">
    <property type="protein sequence ID" value="KAK7363307.1"/>
    <property type="molecule type" value="Genomic_DNA"/>
</dbReference>
<keyword evidence="3" id="KW-1185">Reference proteome</keyword>
<dbReference type="AlphaFoldDB" id="A0AAN9N3K4"/>
<protein>
    <submittedName>
        <fullName evidence="2">Uncharacterized protein</fullName>
    </submittedName>
</protein>
<name>A0AAN9N3K4_CANGL</name>
<proteinExistence type="predicted"/>
<sequence length="81" mass="9563">MLDATWEHEVTLCFNDINFDWLLHVVVTVMLIRPSVFLFLFQTQIKYLLSWLHQKLVLVSRFDVGSGFAILLFLMEFDQGI</sequence>
<evidence type="ECO:0000313" key="2">
    <source>
        <dbReference type="EMBL" id="KAK7363307.1"/>
    </source>
</evidence>
<feature type="transmembrane region" description="Helical" evidence="1">
    <location>
        <begin position="56"/>
        <end position="75"/>
    </location>
</feature>
<accession>A0AAN9N3K4</accession>
<keyword evidence="1" id="KW-0472">Membrane</keyword>
<reference evidence="2 3" key="1">
    <citation type="submission" date="2024-01" db="EMBL/GenBank/DDBJ databases">
        <title>The genomes of 5 underutilized Papilionoideae crops provide insights into root nodulation and disease resistanc.</title>
        <authorList>
            <person name="Jiang F."/>
        </authorList>
    </citation>
    <scope>NUCLEOTIDE SEQUENCE [LARGE SCALE GENOMIC DNA]</scope>
    <source>
        <strain evidence="2">LVBAO_FW01</strain>
        <tissue evidence="2">Leaves</tissue>
    </source>
</reference>
<evidence type="ECO:0000313" key="3">
    <source>
        <dbReference type="Proteomes" id="UP001367508"/>
    </source>
</evidence>
<keyword evidence="1" id="KW-0812">Transmembrane</keyword>
<gene>
    <name evidence="2" type="ORF">VNO77_05443</name>
</gene>
<feature type="transmembrane region" description="Helical" evidence="1">
    <location>
        <begin position="21"/>
        <end position="41"/>
    </location>
</feature>
<comment type="caution">
    <text evidence="2">The sequence shown here is derived from an EMBL/GenBank/DDBJ whole genome shotgun (WGS) entry which is preliminary data.</text>
</comment>